<feature type="transmembrane region" description="Helical" evidence="1">
    <location>
        <begin position="62"/>
        <end position="94"/>
    </location>
</feature>
<name>A0AA36IVV7_9DINO</name>
<sequence>MEISEPELLRATSPRRVLRGFGRVLRLDLALGQKHWEKWSRPTRQIGQFWSHSWQADPWAKVLLLFLVCNGMPAIVVGTLAALAASFLCGFGILPGYLHTPWNHPELVVEQGPWSLASGCVSSLLVLLLLRSGRSVFLDRICIHQSDEHLKGLAIMNMGGLLKNSESLLVMWDSTYAERLWCVFELAAYLKSHEDSSCKLMVRPVLLGPLTLITFFVVTLRSCILVAGFPVVSKDVLAGLSAVAALLAVCALQVQKLRGYNRSMEALQHQLSSFSFAQTKSYCCSANHKDDNGAPFRCDREILLECITLWFGSVESFEQCVQSKVSASLLSGLGSHALPYSWILAASSPFLWAAADSAASLFRCGEWRIGLPYLLNGLAWWLAATPALFVVCGLVSHRLRARADRQCVDLLKSIVGAVFIIILALLAAAAQQACFTLVDDELHAALAFSGGMTLLAGITWRKCKPS</sequence>
<evidence type="ECO:0000313" key="3">
    <source>
        <dbReference type="Proteomes" id="UP001178507"/>
    </source>
</evidence>
<feature type="transmembrane region" description="Helical" evidence="1">
    <location>
        <begin position="205"/>
        <end position="230"/>
    </location>
</feature>
<dbReference type="EMBL" id="CAUJNA010002857">
    <property type="protein sequence ID" value="CAJ1394469.1"/>
    <property type="molecule type" value="Genomic_DNA"/>
</dbReference>
<feature type="transmembrane region" description="Helical" evidence="1">
    <location>
        <begin position="236"/>
        <end position="254"/>
    </location>
</feature>
<dbReference type="Proteomes" id="UP001178507">
    <property type="component" value="Unassembled WGS sequence"/>
</dbReference>
<feature type="transmembrane region" description="Helical" evidence="1">
    <location>
        <begin position="114"/>
        <end position="130"/>
    </location>
</feature>
<keyword evidence="1" id="KW-0812">Transmembrane</keyword>
<gene>
    <name evidence="2" type="ORF">EVOR1521_LOCUS19119</name>
</gene>
<evidence type="ECO:0000313" key="2">
    <source>
        <dbReference type="EMBL" id="CAJ1394469.1"/>
    </source>
</evidence>
<keyword evidence="3" id="KW-1185">Reference proteome</keyword>
<feature type="transmembrane region" description="Helical" evidence="1">
    <location>
        <begin position="337"/>
        <end position="355"/>
    </location>
</feature>
<dbReference type="AlphaFoldDB" id="A0AA36IVV7"/>
<feature type="transmembrane region" description="Helical" evidence="1">
    <location>
        <begin position="442"/>
        <end position="460"/>
    </location>
</feature>
<comment type="caution">
    <text evidence="2">The sequence shown here is derived from an EMBL/GenBank/DDBJ whole genome shotgun (WGS) entry which is preliminary data.</text>
</comment>
<proteinExistence type="predicted"/>
<protein>
    <submittedName>
        <fullName evidence="2">Uncharacterized protein</fullName>
    </submittedName>
</protein>
<feature type="transmembrane region" description="Helical" evidence="1">
    <location>
        <begin position="407"/>
        <end position="430"/>
    </location>
</feature>
<feature type="transmembrane region" description="Helical" evidence="1">
    <location>
        <begin position="375"/>
        <end position="395"/>
    </location>
</feature>
<keyword evidence="1" id="KW-0472">Membrane</keyword>
<organism evidence="2 3">
    <name type="scientific">Effrenium voratum</name>
    <dbReference type="NCBI Taxonomy" id="2562239"/>
    <lineage>
        <taxon>Eukaryota</taxon>
        <taxon>Sar</taxon>
        <taxon>Alveolata</taxon>
        <taxon>Dinophyceae</taxon>
        <taxon>Suessiales</taxon>
        <taxon>Symbiodiniaceae</taxon>
        <taxon>Effrenium</taxon>
    </lineage>
</organism>
<accession>A0AA36IVV7</accession>
<keyword evidence="1" id="KW-1133">Transmembrane helix</keyword>
<evidence type="ECO:0000256" key="1">
    <source>
        <dbReference type="SAM" id="Phobius"/>
    </source>
</evidence>
<reference evidence="2" key="1">
    <citation type="submission" date="2023-08" db="EMBL/GenBank/DDBJ databases">
        <authorList>
            <person name="Chen Y."/>
            <person name="Shah S."/>
            <person name="Dougan E. K."/>
            <person name="Thang M."/>
            <person name="Chan C."/>
        </authorList>
    </citation>
    <scope>NUCLEOTIDE SEQUENCE</scope>
</reference>